<dbReference type="EMBL" id="GU815091">
    <property type="protein sequence ID" value="ADF29378.1"/>
    <property type="molecule type" value="Genomic_DNA"/>
</dbReference>
<evidence type="ECO:0000313" key="1">
    <source>
        <dbReference type="EMBL" id="ADF29378.1"/>
    </source>
</evidence>
<sequence length="93" mass="10168">MMAKILMACELLVGDEILTHVDVNDPVRRRAIVLRSGAAPHSKVSIEVSALIGADWVDFKLKLAGTILPSAYMTSTRSALAALPNRRTPWQKL</sequence>
<evidence type="ECO:0000313" key="2">
    <source>
        <dbReference type="Proteomes" id="UP000007438"/>
    </source>
</evidence>
<gene>
    <name evidence="1" type="ORF">PJG24_085</name>
</gene>
<dbReference type="RefSeq" id="YP_006200849.1">
    <property type="nucleotide sequence ID" value="NC_017674.1"/>
</dbReference>
<dbReference type="GeneID" id="14007129"/>
<protein>
    <submittedName>
        <fullName evidence="1">Uncharacterized protein</fullName>
    </submittedName>
</protein>
<proteinExistence type="predicted"/>
<accession>E5E3K7</accession>
<dbReference type="OrthoDB" id="20980at10239"/>
<name>E5E3K7_9CAUD</name>
<organism evidence="1 2">
    <name type="scientific">Pseudomonas phage JG024</name>
    <dbReference type="NCBI Taxonomy" id="749447"/>
    <lineage>
        <taxon>Viruses</taxon>
        <taxon>Duplodnaviria</taxon>
        <taxon>Heunggongvirae</taxon>
        <taxon>Uroviricota</taxon>
        <taxon>Caudoviricetes</taxon>
        <taxon>Lindbergviridae</taxon>
        <taxon>Pbunavirus</taxon>
        <taxon>Pbunavirus JG024</taxon>
        <taxon>Pseudomonas virus JG024</taxon>
    </lineage>
</organism>
<dbReference type="KEGG" id="vg:14007129"/>
<reference evidence="1 2" key="1">
    <citation type="journal article" date="2010" name="BMC Microbiol.">
        <title>Characterization of JG024, a pseudomonas aeruginosa PB1-like broad host range phage under simulated infection conditions.</title>
        <authorList>
            <person name="Garbe J."/>
            <person name="Wesche A."/>
            <person name="Bunk B."/>
            <person name="Kazmierczak M."/>
            <person name="Selezska K."/>
            <person name="Rohde C."/>
            <person name="Sikorski J."/>
            <person name="Rohde M."/>
            <person name="Jahn D."/>
            <person name="Schobert M."/>
        </authorList>
    </citation>
    <scope>NUCLEOTIDE SEQUENCE [LARGE SCALE GENOMIC DNA]</scope>
    <source>
        <strain evidence="1">JG024</strain>
    </source>
</reference>
<dbReference type="Proteomes" id="UP000007438">
    <property type="component" value="Segment"/>
</dbReference>
<keyword evidence="2" id="KW-1185">Reference proteome</keyword>